<accession>A0A5C3QXJ7</accession>
<name>A0A5C3QXJ7_9AGAR</name>
<dbReference type="AlphaFoldDB" id="A0A5C3QXJ7"/>
<dbReference type="PROSITE" id="PS51257">
    <property type="entry name" value="PROKAR_LIPOPROTEIN"/>
    <property type="match status" value="1"/>
</dbReference>
<feature type="non-terminal residue" evidence="1">
    <location>
        <position position="51"/>
    </location>
</feature>
<reference evidence="1 2" key="1">
    <citation type="journal article" date="2019" name="Nat. Ecol. Evol.">
        <title>Megaphylogeny resolves global patterns of mushroom evolution.</title>
        <authorList>
            <person name="Varga T."/>
            <person name="Krizsan K."/>
            <person name="Foldi C."/>
            <person name="Dima B."/>
            <person name="Sanchez-Garcia M."/>
            <person name="Sanchez-Ramirez S."/>
            <person name="Szollosi G.J."/>
            <person name="Szarkandi J.G."/>
            <person name="Papp V."/>
            <person name="Albert L."/>
            <person name="Andreopoulos W."/>
            <person name="Angelini C."/>
            <person name="Antonin V."/>
            <person name="Barry K.W."/>
            <person name="Bougher N.L."/>
            <person name="Buchanan P."/>
            <person name="Buyck B."/>
            <person name="Bense V."/>
            <person name="Catcheside P."/>
            <person name="Chovatia M."/>
            <person name="Cooper J."/>
            <person name="Damon W."/>
            <person name="Desjardin D."/>
            <person name="Finy P."/>
            <person name="Geml J."/>
            <person name="Haridas S."/>
            <person name="Hughes K."/>
            <person name="Justo A."/>
            <person name="Karasinski D."/>
            <person name="Kautmanova I."/>
            <person name="Kiss B."/>
            <person name="Kocsube S."/>
            <person name="Kotiranta H."/>
            <person name="LaButti K.M."/>
            <person name="Lechner B.E."/>
            <person name="Liimatainen K."/>
            <person name="Lipzen A."/>
            <person name="Lukacs Z."/>
            <person name="Mihaltcheva S."/>
            <person name="Morgado L.N."/>
            <person name="Niskanen T."/>
            <person name="Noordeloos M.E."/>
            <person name="Ohm R.A."/>
            <person name="Ortiz-Santana B."/>
            <person name="Ovrebo C."/>
            <person name="Racz N."/>
            <person name="Riley R."/>
            <person name="Savchenko A."/>
            <person name="Shiryaev A."/>
            <person name="Soop K."/>
            <person name="Spirin V."/>
            <person name="Szebenyi C."/>
            <person name="Tomsovsky M."/>
            <person name="Tulloss R.E."/>
            <person name="Uehling J."/>
            <person name="Grigoriev I.V."/>
            <person name="Vagvolgyi C."/>
            <person name="Papp T."/>
            <person name="Martin F.M."/>
            <person name="Miettinen O."/>
            <person name="Hibbett D.S."/>
            <person name="Nagy L.G."/>
        </authorList>
    </citation>
    <scope>NUCLEOTIDE SEQUENCE [LARGE SCALE GENOMIC DNA]</scope>
    <source>
        <strain evidence="1 2">CBS 309.79</strain>
    </source>
</reference>
<evidence type="ECO:0000313" key="2">
    <source>
        <dbReference type="Proteomes" id="UP000305067"/>
    </source>
</evidence>
<proteinExistence type="predicted"/>
<dbReference type="Proteomes" id="UP000305067">
    <property type="component" value="Unassembled WGS sequence"/>
</dbReference>
<gene>
    <name evidence="1" type="ORF">BDV98DRAFT_558767</name>
</gene>
<evidence type="ECO:0000313" key="1">
    <source>
        <dbReference type="EMBL" id="TFL06067.1"/>
    </source>
</evidence>
<dbReference type="EMBL" id="ML178815">
    <property type="protein sequence ID" value="TFL06067.1"/>
    <property type="molecule type" value="Genomic_DNA"/>
</dbReference>
<sequence length="51" mass="5178">MFESETRPLHSNLKRALFNLGNTVTVSSTGCSQAGGIFAASGLSTCSPAGC</sequence>
<keyword evidence="2" id="KW-1185">Reference proteome</keyword>
<organism evidence="1 2">
    <name type="scientific">Pterulicium gracile</name>
    <dbReference type="NCBI Taxonomy" id="1884261"/>
    <lineage>
        <taxon>Eukaryota</taxon>
        <taxon>Fungi</taxon>
        <taxon>Dikarya</taxon>
        <taxon>Basidiomycota</taxon>
        <taxon>Agaricomycotina</taxon>
        <taxon>Agaricomycetes</taxon>
        <taxon>Agaricomycetidae</taxon>
        <taxon>Agaricales</taxon>
        <taxon>Pleurotineae</taxon>
        <taxon>Pterulaceae</taxon>
        <taxon>Pterulicium</taxon>
    </lineage>
</organism>
<protein>
    <submittedName>
        <fullName evidence="1">Uncharacterized protein</fullName>
    </submittedName>
</protein>